<dbReference type="Pfam" id="PF00874">
    <property type="entry name" value="PRD"/>
    <property type="match status" value="1"/>
</dbReference>
<dbReference type="GO" id="GO:0005524">
    <property type="term" value="F:ATP binding"/>
    <property type="evidence" value="ECO:0007669"/>
    <property type="project" value="UniProtKB-KW"/>
</dbReference>
<dbReference type="InterPro" id="IPR036634">
    <property type="entry name" value="PRD_sf"/>
</dbReference>
<evidence type="ECO:0000259" key="5">
    <source>
        <dbReference type="PROSITE" id="PS51094"/>
    </source>
</evidence>
<protein>
    <submittedName>
        <fullName evidence="8">Transcriptional regulator containing an AAA-type ATPase domain and a DNA-binding domain</fullName>
    </submittedName>
</protein>
<dbReference type="SUPFAM" id="SSF63520">
    <property type="entry name" value="PTS-regulatory domain, PRD"/>
    <property type="match status" value="1"/>
</dbReference>
<dbReference type="PROSITE" id="PS50045">
    <property type="entry name" value="SIGMA54_INTERACT_4"/>
    <property type="match status" value="1"/>
</dbReference>
<keyword evidence="1" id="KW-0808">Transferase</keyword>
<dbReference type="InterPro" id="IPR003593">
    <property type="entry name" value="AAA+_ATPase"/>
</dbReference>
<dbReference type="InterPro" id="IPR002178">
    <property type="entry name" value="PTS_EIIA_type-2_dom"/>
</dbReference>
<feature type="domain" description="Sigma-54 factor interaction" evidence="4">
    <location>
        <begin position="131"/>
        <end position="365"/>
    </location>
</feature>
<dbReference type="PROSITE" id="PS51372">
    <property type="entry name" value="PRD_2"/>
    <property type="match status" value="1"/>
</dbReference>
<gene>
    <name evidence="8" type="ORF">SAMN04490178_1202</name>
</gene>
<dbReference type="GO" id="GO:0003677">
    <property type="term" value="F:DNA binding"/>
    <property type="evidence" value="ECO:0007669"/>
    <property type="project" value="UniProtKB-KW"/>
</dbReference>
<dbReference type="PROSITE" id="PS51096">
    <property type="entry name" value="PTS_EIIA_TYPE_4"/>
    <property type="match status" value="1"/>
</dbReference>
<dbReference type="SUPFAM" id="SSF52540">
    <property type="entry name" value="P-loop containing nucleoside triphosphate hydrolases"/>
    <property type="match status" value="1"/>
</dbReference>
<dbReference type="OrthoDB" id="1632886at2"/>
<dbReference type="PANTHER" id="PTHR32071">
    <property type="entry name" value="TRANSCRIPTIONAL REGULATORY PROTEIN"/>
    <property type="match status" value="1"/>
</dbReference>
<dbReference type="Proteomes" id="UP000198847">
    <property type="component" value="Unassembled WGS sequence"/>
</dbReference>
<sequence>MQQLQEIINQENKKNPLTDEEIAKRLGMGRSDVVKLRRSLGIGNSRQRMREPLEKAIQEIMEVSPALSERALTQKLNEAGFCVSRHAVSDVWQQIKAVEVMQPVNGELVESYEQQLSGGNIEKLQTAFDALIGSQGSLRTQVELAKAAVLYPPKGLHTLIVGATGVGKSELAYCMHRFATESGNKPEDMPFVVFNCADYAETPQLLMAQLFGYVKGAFTGADADKEGLVEKAHHGMLFLDEIHRLPPEGQEILYYLIDKRKFRRLGESDSFREVSLMLIAATTENIESFLLLPFRRRIPMVIELPGLAQRPLEERFRIIVSFVREEASRIQLTIRVAYNAVVALLMYECHGNIGQLRSDIQVACARSFLKHMVQKEDLLKVEINDLAPQVVKGLLYLTEQRHVVEAILQGDLEISPMDQQRYSLQETTYLLPGEVYQEIEDNYIKMENQGIDISIINRVISDELEVKVRQLIRQAQKNKRNLIRQDLEKIVGEKIINAVDRMIKLAKTRLPEIDDSLFYCLSTHLAATCERLRMNSKLIVNPQFQQLQNEYPAEFELAKKMVQIASYYLGDDLPEDEIGFITMYLKAYAKKDPLNEAHVGVVVLSHGRVAEGMVQVANRLLGVEYAKALEMPLEESSETALQRALHIVRQADSGKGVLMLADMGSLVGFGKLITDSLGVVTRTVTRVNTPMVIEAVRKALLPDADIDEIASSLTWDNLSYELEEYHGTLKSKLPDAIVSICLTGQGTAEWVARMIGDYMPENLRQVKLITLGALVDEDMQSRLMQISQDYNLLAVVGTIRTIVPGIPFITAKEIVKGNGLEKLKKIVQLRRGFSDKVGNEPVNTGSLLNGLIHPDLVLIKQPCRNKKEVLNILGQRLIRQGYVREQYIVSIHEREALSQTVFQEVALPHGSPEYIIKPAIAVMTLRQPIEWVDGHQVELVFMLALNSYQKDAFRKLYALLNDGRQLLKMKQSENIEQFIRVVTDGDMF</sequence>
<dbReference type="SMART" id="SM00382">
    <property type="entry name" value="AAA"/>
    <property type="match status" value="1"/>
</dbReference>
<dbReference type="Gene3D" id="1.10.10.60">
    <property type="entry name" value="Homeodomain-like"/>
    <property type="match status" value="1"/>
</dbReference>
<dbReference type="InterPro" id="IPR027417">
    <property type="entry name" value="P-loop_NTPase"/>
</dbReference>
<dbReference type="InterPro" id="IPR002078">
    <property type="entry name" value="Sigma_54_int"/>
</dbReference>
<dbReference type="Pfam" id="PF03610">
    <property type="entry name" value="EIIA-man"/>
    <property type="match status" value="1"/>
</dbReference>
<name>A0A1H8X4A8_9FIRM</name>
<dbReference type="GO" id="GO:0009401">
    <property type="term" value="P:phosphoenolpyruvate-dependent sugar phosphotransferase system"/>
    <property type="evidence" value="ECO:0007669"/>
    <property type="project" value="InterPro"/>
</dbReference>
<dbReference type="Gene3D" id="3.40.50.300">
    <property type="entry name" value="P-loop containing nucleotide triphosphate hydrolases"/>
    <property type="match status" value="1"/>
</dbReference>
<feature type="domain" description="PTS EIIA type-2" evidence="5">
    <location>
        <begin position="850"/>
        <end position="985"/>
    </location>
</feature>
<feature type="domain" description="PRD" evidence="7">
    <location>
        <begin position="490"/>
        <end position="595"/>
    </location>
</feature>
<dbReference type="GO" id="GO:0016740">
    <property type="term" value="F:transferase activity"/>
    <property type="evidence" value="ECO:0007669"/>
    <property type="project" value="UniProtKB-KW"/>
</dbReference>
<dbReference type="Gene3D" id="3.40.50.510">
    <property type="entry name" value="Phosphotransferase system, mannose-type IIA component"/>
    <property type="match status" value="1"/>
</dbReference>
<keyword evidence="8" id="KW-0238">DNA-binding</keyword>
<dbReference type="SUPFAM" id="SSF53062">
    <property type="entry name" value="PTS system fructose IIA component-like"/>
    <property type="match status" value="1"/>
</dbReference>
<evidence type="ECO:0000259" key="6">
    <source>
        <dbReference type="PROSITE" id="PS51096"/>
    </source>
</evidence>
<dbReference type="InterPro" id="IPR011608">
    <property type="entry name" value="PRD"/>
</dbReference>
<evidence type="ECO:0000313" key="8">
    <source>
        <dbReference type="EMBL" id="SEP34583.1"/>
    </source>
</evidence>
<evidence type="ECO:0000313" key="9">
    <source>
        <dbReference type="Proteomes" id="UP000198847"/>
    </source>
</evidence>
<dbReference type="GO" id="GO:0006355">
    <property type="term" value="P:regulation of DNA-templated transcription"/>
    <property type="evidence" value="ECO:0007669"/>
    <property type="project" value="InterPro"/>
</dbReference>
<keyword evidence="3" id="KW-0067">ATP-binding</keyword>
<dbReference type="SUPFAM" id="SSF55804">
    <property type="entry name" value="Phoshotransferase/anion transport protein"/>
    <property type="match status" value="1"/>
</dbReference>
<dbReference type="InterPro" id="IPR016152">
    <property type="entry name" value="PTrfase/Anion_transptr"/>
</dbReference>
<evidence type="ECO:0000256" key="1">
    <source>
        <dbReference type="ARBA" id="ARBA00022679"/>
    </source>
</evidence>
<dbReference type="STRING" id="112903.SAMN04490178_1202"/>
<dbReference type="CDD" id="cd00211">
    <property type="entry name" value="PTS_IIA_fru"/>
    <property type="match status" value="1"/>
</dbReference>
<reference evidence="8 9" key="1">
    <citation type="submission" date="2016-10" db="EMBL/GenBank/DDBJ databases">
        <authorList>
            <person name="de Groot N.N."/>
        </authorList>
    </citation>
    <scope>NUCLEOTIDE SEQUENCE [LARGE SCALE GENOMIC DNA]</scope>
    <source>
        <strain evidence="8 9">DSM 13305</strain>
    </source>
</reference>
<feature type="domain" description="PTS EIIA type-4" evidence="6">
    <location>
        <begin position="598"/>
        <end position="737"/>
    </location>
</feature>
<dbReference type="Gene3D" id="1.10.1790.10">
    <property type="entry name" value="PRD domain"/>
    <property type="match status" value="1"/>
</dbReference>
<keyword evidence="2" id="KW-0547">Nucleotide-binding</keyword>
<evidence type="ECO:0000256" key="3">
    <source>
        <dbReference type="ARBA" id="ARBA00022840"/>
    </source>
</evidence>
<dbReference type="AlphaFoldDB" id="A0A1H8X4A8"/>
<proteinExistence type="predicted"/>
<evidence type="ECO:0000259" key="4">
    <source>
        <dbReference type="PROSITE" id="PS50045"/>
    </source>
</evidence>
<evidence type="ECO:0000256" key="2">
    <source>
        <dbReference type="ARBA" id="ARBA00022741"/>
    </source>
</evidence>
<dbReference type="PROSITE" id="PS51094">
    <property type="entry name" value="PTS_EIIA_TYPE_2"/>
    <property type="match status" value="1"/>
</dbReference>
<dbReference type="InterPro" id="IPR004701">
    <property type="entry name" value="PTS_EIIA_man-typ"/>
</dbReference>
<dbReference type="InterPro" id="IPR036662">
    <property type="entry name" value="PTS_EIIA_man-typ_sf"/>
</dbReference>
<keyword evidence="9" id="KW-1185">Reference proteome</keyword>
<dbReference type="GO" id="GO:0016020">
    <property type="term" value="C:membrane"/>
    <property type="evidence" value="ECO:0007669"/>
    <property type="project" value="InterPro"/>
</dbReference>
<dbReference type="CDD" id="cd00009">
    <property type="entry name" value="AAA"/>
    <property type="match status" value="1"/>
</dbReference>
<dbReference type="Pfam" id="PF00359">
    <property type="entry name" value="PTS_EIIA_2"/>
    <property type="match status" value="1"/>
</dbReference>
<organism evidence="8 9">
    <name type="scientific">Propionispora vibrioides</name>
    <dbReference type="NCBI Taxonomy" id="112903"/>
    <lineage>
        <taxon>Bacteria</taxon>
        <taxon>Bacillati</taxon>
        <taxon>Bacillota</taxon>
        <taxon>Negativicutes</taxon>
        <taxon>Selenomonadales</taxon>
        <taxon>Sporomusaceae</taxon>
        <taxon>Propionispora</taxon>
    </lineage>
</organism>
<dbReference type="Gene3D" id="3.40.930.10">
    <property type="entry name" value="Mannitol-specific EII, Chain A"/>
    <property type="match status" value="1"/>
</dbReference>
<accession>A0A1H8X4A8</accession>
<dbReference type="Pfam" id="PF00158">
    <property type="entry name" value="Sigma54_activat"/>
    <property type="match status" value="1"/>
</dbReference>
<dbReference type="EMBL" id="FODY01000020">
    <property type="protein sequence ID" value="SEP34583.1"/>
    <property type="molecule type" value="Genomic_DNA"/>
</dbReference>
<evidence type="ECO:0000259" key="7">
    <source>
        <dbReference type="PROSITE" id="PS51372"/>
    </source>
</evidence>
<dbReference type="RefSeq" id="WP_091749125.1">
    <property type="nucleotide sequence ID" value="NZ_FODY01000020.1"/>
</dbReference>
<dbReference type="PANTHER" id="PTHR32071:SF38">
    <property type="entry name" value="PSP OPERON TRANSCRIPTIONAL ACTIVATOR"/>
    <property type="match status" value="1"/>
</dbReference>